<evidence type="ECO:0000256" key="3">
    <source>
        <dbReference type="ARBA" id="ARBA00022519"/>
    </source>
</evidence>
<sequence length="302" mass="33840">MTRRHLKDRLEGALLHLLLGTITCLPPTTASALGGKLGRWIGPWLAGSRIAHRNLARAFPHLSLTNRKELLEKCWENLGSTLFEFPHLGSLPQAGNTGRGWRIEGRAHLEAAKASGRPVIFFSGHLGNWELMPLLVAREGLAFAPFYRAPNNPQADRLLRTLRQKIAGTQLPMFAKGARGARQAMAHLARGGHLGILGDQKMNDGIACRFFGHSAMTAPAAAALALRFDALIVTGHIQREGPARLVLKVDPLLDSRQWQRRNRPEAVESLTTRLNEVLEGWIRDCPHNWLWIHRRWDKSFYR</sequence>
<keyword evidence="4 7" id="KW-0808">Transferase</keyword>
<evidence type="ECO:0000313" key="7">
    <source>
        <dbReference type="EMBL" id="TPW35705.1"/>
    </source>
</evidence>
<keyword evidence="2" id="KW-1003">Cell membrane</keyword>
<dbReference type="GO" id="GO:0009247">
    <property type="term" value="P:glycolipid biosynthetic process"/>
    <property type="evidence" value="ECO:0007669"/>
    <property type="project" value="UniProtKB-ARBA"/>
</dbReference>
<comment type="subcellular location">
    <subcellularLocation>
        <location evidence="1">Cell inner membrane</location>
    </subcellularLocation>
</comment>
<evidence type="ECO:0000256" key="6">
    <source>
        <dbReference type="ARBA" id="ARBA00023315"/>
    </source>
</evidence>
<dbReference type="EMBL" id="SORZ01000001">
    <property type="protein sequence ID" value="TPW35705.1"/>
    <property type="molecule type" value="Genomic_DNA"/>
</dbReference>
<dbReference type="Proteomes" id="UP000315037">
    <property type="component" value="Unassembled WGS sequence"/>
</dbReference>
<dbReference type="Pfam" id="PF03279">
    <property type="entry name" value="Lip_A_acyltrans"/>
    <property type="match status" value="1"/>
</dbReference>
<organism evidence="7 8">
    <name type="scientific">Oecophyllibacter saccharovorans</name>
    <dbReference type="NCBI Taxonomy" id="2558360"/>
    <lineage>
        <taxon>Bacteria</taxon>
        <taxon>Pseudomonadati</taxon>
        <taxon>Pseudomonadota</taxon>
        <taxon>Alphaproteobacteria</taxon>
        <taxon>Acetobacterales</taxon>
        <taxon>Acetobacteraceae</taxon>
        <taxon>Oecophyllibacter</taxon>
    </lineage>
</organism>
<evidence type="ECO:0000256" key="4">
    <source>
        <dbReference type="ARBA" id="ARBA00022679"/>
    </source>
</evidence>
<keyword evidence="5" id="KW-0472">Membrane</keyword>
<proteinExistence type="predicted"/>
<keyword evidence="8" id="KW-1185">Reference proteome</keyword>
<gene>
    <name evidence="7" type="ORF">E3202_01755</name>
</gene>
<comment type="caution">
    <text evidence="7">The sequence shown here is derived from an EMBL/GenBank/DDBJ whole genome shotgun (WGS) entry which is preliminary data.</text>
</comment>
<accession>A0A506UQR6</accession>
<evidence type="ECO:0000313" key="8">
    <source>
        <dbReference type="Proteomes" id="UP000315037"/>
    </source>
</evidence>
<dbReference type="InterPro" id="IPR004960">
    <property type="entry name" value="LipA_acyltrans"/>
</dbReference>
<reference evidence="7 8" key="1">
    <citation type="submission" date="2019-03" db="EMBL/GenBank/DDBJ databases">
        <title>The complete genome sequence of Neokomagataea sp. Jb2 NBRC113641.</title>
        <authorList>
            <person name="Chua K.-O."/>
            <person name="Chan K.-G."/>
            <person name="See-Too W.-S."/>
        </authorList>
    </citation>
    <scope>NUCLEOTIDE SEQUENCE [LARGE SCALE GENOMIC DNA]</scope>
    <source>
        <strain evidence="7 8">Jb2</strain>
    </source>
</reference>
<dbReference type="CDD" id="cd07984">
    <property type="entry name" value="LPLAT_LABLAT-like"/>
    <property type="match status" value="1"/>
</dbReference>
<keyword evidence="3" id="KW-0997">Cell inner membrane</keyword>
<protein>
    <submittedName>
        <fullName evidence="7">Lauroyl acyltransferase</fullName>
    </submittedName>
</protein>
<dbReference type="GO" id="GO:0016746">
    <property type="term" value="F:acyltransferase activity"/>
    <property type="evidence" value="ECO:0007669"/>
    <property type="project" value="UniProtKB-KW"/>
</dbReference>
<evidence type="ECO:0000256" key="2">
    <source>
        <dbReference type="ARBA" id="ARBA00022475"/>
    </source>
</evidence>
<dbReference type="PANTHER" id="PTHR30606">
    <property type="entry name" value="LIPID A BIOSYNTHESIS LAUROYL ACYLTRANSFERASE"/>
    <property type="match status" value="1"/>
</dbReference>
<dbReference type="AlphaFoldDB" id="A0A506UQR6"/>
<evidence type="ECO:0000256" key="1">
    <source>
        <dbReference type="ARBA" id="ARBA00004533"/>
    </source>
</evidence>
<name>A0A506UQR6_9PROT</name>
<dbReference type="PANTHER" id="PTHR30606:SF10">
    <property type="entry name" value="PHOSPHATIDYLINOSITOL MANNOSIDE ACYLTRANSFERASE"/>
    <property type="match status" value="1"/>
</dbReference>
<dbReference type="GO" id="GO:0005886">
    <property type="term" value="C:plasma membrane"/>
    <property type="evidence" value="ECO:0007669"/>
    <property type="project" value="UniProtKB-SubCell"/>
</dbReference>
<dbReference type="RefSeq" id="WP_165600168.1">
    <property type="nucleotide sequence ID" value="NZ_SORZ01000001.1"/>
</dbReference>
<keyword evidence="6 7" id="KW-0012">Acyltransferase</keyword>
<evidence type="ECO:0000256" key="5">
    <source>
        <dbReference type="ARBA" id="ARBA00023136"/>
    </source>
</evidence>